<dbReference type="Proteomes" id="UP000199643">
    <property type="component" value="Unassembled WGS sequence"/>
</dbReference>
<dbReference type="AlphaFoldDB" id="A0A1G7WQ56"/>
<dbReference type="EMBL" id="FNCH01000010">
    <property type="protein sequence ID" value="SDG74091.1"/>
    <property type="molecule type" value="Genomic_DNA"/>
</dbReference>
<keyword evidence="2" id="KW-0560">Oxidoreductase</keyword>
<dbReference type="RefSeq" id="WP_244155661.1">
    <property type="nucleotide sequence ID" value="NZ_FNCH01000010.1"/>
</dbReference>
<dbReference type="GO" id="GO:0051213">
    <property type="term" value="F:dioxygenase activity"/>
    <property type="evidence" value="ECO:0007669"/>
    <property type="project" value="UniProtKB-KW"/>
</dbReference>
<dbReference type="PANTHER" id="PTHR31212">
    <property type="entry name" value="ALPHA-KETOGLUTARATE-DEPENDENT DIOXYGENASE ALKB HOMOLOG 3"/>
    <property type="match status" value="1"/>
</dbReference>
<feature type="domain" description="Fe2OG dioxygenase" evidence="1">
    <location>
        <begin position="111"/>
        <end position="209"/>
    </location>
</feature>
<dbReference type="GO" id="GO:0006307">
    <property type="term" value="P:DNA alkylation repair"/>
    <property type="evidence" value="ECO:0007669"/>
    <property type="project" value="InterPro"/>
</dbReference>
<dbReference type="InterPro" id="IPR005123">
    <property type="entry name" value="Oxoglu/Fe-dep_dioxygenase_dom"/>
</dbReference>
<dbReference type="Pfam" id="PF13532">
    <property type="entry name" value="2OG-FeII_Oxy_2"/>
    <property type="match status" value="1"/>
</dbReference>
<dbReference type="PROSITE" id="PS51471">
    <property type="entry name" value="FE2OG_OXY"/>
    <property type="match status" value="1"/>
</dbReference>
<proteinExistence type="predicted"/>
<sequence length="213" mass="24150">MGRGKQVMEQLSFFAPSGQSAGLPQDVLEYHAGFIDQDQSDLLLTKLVQNTPWQQRLVKMYDREVLTPRLTAWYGDVAGIDYGALGKSPPMEWTTSLLELKRLVEPISGITFNSVLLNYYRNGNDSVAWHSDKETVMGSHPVIASVSFGAVRSFDIRKKENHREKYAVRLEHGSLLVMKGDLQAKWEHRIAKTSQHIGPRVNLTFRRIIHSSV</sequence>
<keyword evidence="3" id="KW-1185">Reference proteome</keyword>
<accession>A0A1G7WQ56</accession>
<evidence type="ECO:0000313" key="3">
    <source>
        <dbReference type="Proteomes" id="UP000199643"/>
    </source>
</evidence>
<gene>
    <name evidence="2" type="ORF">SAMN05421827_11096</name>
</gene>
<evidence type="ECO:0000259" key="1">
    <source>
        <dbReference type="PROSITE" id="PS51471"/>
    </source>
</evidence>
<dbReference type="SUPFAM" id="SSF51197">
    <property type="entry name" value="Clavaminate synthase-like"/>
    <property type="match status" value="1"/>
</dbReference>
<dbReference type="STRING" id="405671.SAMN05421827_11096"/>
<keyword evidence="2" id="KW-0223">Dioxygenase</keyword>
<dbReference type="PANTHER" id="PTHR31212:SF4">
    <property type="entry name" value="ALPHA-KETOGLUTARATE-DEPENDENT DIOXYGENASE ALKB HOMOLOG 3"/>
    <property type="match status" value="1"/>
</dbReference>
<protein>
    <submittedName>
        <fullName evidence="2">Alkylated DNA repair dioxygenase AlkB</fullName>
    </submittedName>
</protein>
<dbReference type="Gene3D" id="2.60.120.590">
    <property type="entry name" value="Alpha-ketoglutarate-dependent dioxygenase AlkB-like"/>
    <property type="match status" value="1"/>
</dbReference>
<reference evidence="3" key="1">
    <citation type="submission" date="2016-10" db="EMBL/GenBank/DDBJ databases">
        <authorList>
            <person name="Varghese N."/>
            <person name="Submissions S."/>
        </authorList>
    </citation>
    <scope>NUCLEOTIDE SEQUENCE [LARGE SCALE GENOMIC DNA]</scope>
    <source>
        <strain evidence="3">DSM 17933</strain>
    </source>
</reference>
<evidence type="ECO:0000313" key="2">
    <source>
        <dbReference type="EMBL" id="SDG74091.1"/>
    </source>
</evidence>
<organism evidence="2 3">
    <name type="scientific">Pedobacter terrae</name>
    <dbReference type="NCBI Taxonomy" id="405671"/>
    <lineage>
        <taxon>Bacteria</taxon>
        <taxon>Pseudomonadati</taxon>
        <taxon>Bacteroidota</taxon>
        <taxon>Sphingobacteriia</taxon>
        <taxon>Sphingobacteriales</taxon>
        <taxon>Sphingobacteriaceae</taxon>
        <taxon>Pedobacter</taxon>
    </lineage>
</organism>
<dbReference type="InterPro" id="IPR027450">
    <property type="entry name" value="AlkB-like"/>
</dbReference>
<dbReference type="InterPro" id="IPR037151">
    <property type="entry name" value="AlkB-like_sf"/>
</dbReference>
<name>A0A1G7WQ56_9SPHI</name>
<dbReference type="InterPro" id="IPR032854">
    <property type="entry name" value="ALKBH3"/>
</dbReference>